<feature type="compositionally biased region" description="Basic residues" evidence="1">
    <location>
        <begin position="74"/>
        <end position="84"/>
    </location>
</feature>
<evidence type="ECO:0000313" key="4">
    <source>
        <dbReference type="Proteomes" id="UP001211044"/>
    </source>
</evidence>
<dbReference type="Pfam" id="PF01844">
    <property type="entry name" value="HNH"/>
    <property type="match status" value="1"/>
</dbReference>
<dbReference type="Gene3D" id="1.10.30.50">
    <property type="match status" value="1"/>
</dbReference>
<dbReference type="SMART" id="SM00507">
    <property type="entry name" value="HNHc"/>
    <property type="match status" value="1"/>
</dbReference>
<dbReference type="RefSeq" id="WP_004806666.1">
    <property type="nucleotide sequence ID" value="NZ_CP116394.1"/>
</dbReference>
<name>A0AB38XQC9_9ACTO</name>
<dbReference type="GO" id="GO:0003676">
    <property type="term" value="F:nucleic acid binding"/>
    <property type="evidence" value="ECO:0007669"/>
    <property type="project" value="InterPro"/>
</dbReference>
<reference evidence="3" key="1">
    <citation type="submission" date="2023-01" db="EMBL/GenBank/DDBJ databases">
        <title>Comparative Genomic Analysis of the Clinically-Derived Winkia Strain NY0527 Provides Evidence into the Taxonomic Reassignment of Winkia neuii and Characterizes Their Virulence Traits.</title>
        <authorList>
            <person name="Cai X."/>
            <person name="Peng Y."/>
            <person name="Li M."/>
            <person name="Qiu Y."/>
            <person name="Wang Y."/>
            <person name="Xu L."/>
            <person name="Hou Q."/>
        </authorList>
    </citation>
    <scope>NUCLEOTIDE SEQUENCE</scope>
    <source>
        <strain evidence="3">NY0527</strain>
    </source>
</reference>
<sequence length="98" mass="11386">MPEKMGRNNREYVRRAHALKRRVRLERLPCWICGQPIDTTLPFTHKDAFTADHVRELHKGGSLLGALMPAHRGCNSRRSNKKRSTQTVLKPVKTSRKW</sequence>
<dbReference type="GO" id="GO:0004519">
    <property type="term" value="F:endonuclease activity"/>
    <property type="evidence" value="ECO:0007669"/>
    <property type="project" value="UniProtKB-KW"/>
</dbReference>
<keyword evidence="3" id="KW-0540">Nuclease</keyword>
<keyword evidence="3" id="KW-0378">Hydrolase</keyword>
<evidence type="ECO:0000256" key="1">
    <source>
        <dbReference type="SAM" id="MobiDB-lite"/>
    </source>
</evidence>
<feature type="domain" description="HNH nuclease" evidence="2">
    <location>
        <begin position="19"/>
        <end position="76"/>
    </location>
</feature>
<dbReference type="InterPro" id="IPR003615">
    <property type="entry name" value="HNH_nuc"/>
</dbReference>
<protein>
    <submittedName>
        <fullName evidence="3">HNH endonuclease</fullName>
    </submittedName>
</protein>
<dbReference type="GO" id="GO:0008270">
    <property type="term" value="F:zinc ion binding"/>
    <property type="evidence" value="ECO:0007669"/>
    <property type="project" value="InterPro"/>
</dbReference>
<gene>
    <name evidence="3" type="ORF">PIG85_01645</name>
</gene>
<dbReference type="KEGG" id="wne:PIG85_01645"/>
<proteinExistence type="predicted"/>
<dbReference type="AlphaFoldDB" id="A0AB38XQC9"/>
<feature type="region of interest" description="Disordered" evidence="1">
    <location>
        <begin position="72"/>
        <end position="98"/>
    </location>
</feature>
<dbReference type="Proteomes" id="UP001211044">
    <property type="component" value="Chromosome"/>
</dbReference>
<organism evidence="3 4">
    <name type="scientific">Winkia neuii subsp. anitrata</name>
    <dbReference type="NCBI Taxonomy" id="29318"/>
    <lineage>
        <taxon>Bacteria</taxon>
        <taxon>Bacillati</taxon>
        <taxon>Actinomycetota</taxon>
        <taxon>Actinomycetes</taxon>
        <taxon>Actinomycetales</taxon>
        <taxon>Actinomycetaceae</taxon>
        <taxon>Winkia</taxon>
    </lineage>
</organism>
<evidence type="ECO:0000259" key="2">
    <source>
        <dbReference type="SMART" id="SM00507"/>
    </source>
</evidence>
<dbReference type="EMBL" id="CP116394">
    <property type="protein sequence ID" value="WCE46374.1"/>
    <property type="molecule type" value="Genomic_DNA"/>
</dbReference>
<accession>A0AB38XQC9</accession>
<dbReference type="InterPro" id="IPR002711">
    <property type="entry name" value="HNH"/>
</dbReference>
<dbReference type="CDD" id="cd00085">
    <property type="entry name" value="HNHc"/>
    <property type="match status" value="1"/>
</dbReference>
<evidence type="ECO:0000313" key="3">
    <source>
        <dbReference type="EMBL" id="WCE46374.1"/>
    </source>
</evidence>
<keyword evidence="3" id="KW-0255">Endonuclease</keyword>